<evidence type="ECO:0000256" key="4">
    <source>
        <dbReference type="ARBA" id="ARBA00022741"/>
    </source>
</evidence>
<dbReference type="Pfam" id="PF03953">
    <property type="entry name" value="Tubulin_C"/>
    <property type="match status" value="1"/>
</dbReference>
<dbReference type="InterPro" id="IPR008280">
    <property type="entry name" value="Tub_FtsZ_C"/>
</dbReference>
<comment type="caution">
    <text evidence="9">The sequence shown here is derived from an EMBL/GenBank/DDBJ whole genome shotgun (WGS) entry which is preliminary data.</text>
</comment>
<dbReference type="SUPFAM" id="SSF52490">
    <property type="entry name" value="Tubulin nucleotide-binding domain-like"/>
    <property type="match status" value="1"/>
</dbReference>
<dbReference type="Gene3D" id="3.40.50.1440">
    <property type="entry name" value="Tubulin/FtsZ, GTPase domain"/>
    <property type="match status" value="1"/>
</dbReference>
<reference evidence="9 10" key="1">
    <citation type="journal article" date="2023" name="BMC Biol.">
        <title>The compact genome of the sponge Oopsacas minuta (Hexactinellida) is lacking key metazoan core genes.</title>
        <authorList>
            <person name="Santini S."/>
            <person name="Schenkelaars Q."/>
            <person name="Jourda C."/>
            <person name="Duchesne M."/>
            <person name="Belahbib H."/>
            <person name="Rocher C."/>
            <person name="Selva M."/>
            <person name="Riesgo A."/>
            <person name="Vervoort M."/>
            <person name="Leys S.P."/>
            <person name="Kodjabachian L."/>
            <person name="Le Bivic A."/>
            <person name="Borchiellini C."/>
            <person name="Claverie J.M."/>
            <person name="Renard E."/>
        </authorList>
    </citation>
    <scope>NUCLEOTIDE SEQUENCE [LARGE SCALE GENOMIC DNA]</scope>
    <source>
        <strain evidence="9">SPO-2</strain>
    </source>
</reference>
<dbReference type="InterPro" id="IPR017975">
    <property type="entry name" value="Tubulin_CS"/>
</dbReference>
<dbReference type="InterPro" id="IPR002453">
    <property type="entry name" value="Beta_tubulin"/>
</dbReference>
<dbReference type="SMART" id="SM00865">
    <property type="entry name" value="Tubulin_C"/>
    <property type="match status" value="1"/>
</dbReference>
<dbReference type="InterPro" id="IPR003008">
    <property type="entry name" value="Tubulin_FtsZ_GTPase"/>
</dbReference>
<organism evidence="9 10">
    <name type="scientific">Oopsacas minuta</name>
    <dbReference type="NCBI Taxonomy" id="111878"/>
    <lineage>
        <taxon>Eukaryota</taxon>
        <taxon>Metazoa</taxon>
        <taxon>Porifera</taxon>
        <taxon>Hexactinellida</taxon>
        <taxon>Hexasterophora</taxon>
        <taxon>Lyssacinosida</taxon>
        <taxon>Leucopsacidae</taxon>
        <taxon>Oopsacas</taxon>
    </lineage>
</organism>
<dbReference type="PANTHER" id="PTHR11588">
    <property type="entry name" value="TUBULIN"/>
    <property type="match status" value="1"/>
</dbReference>
<keyword evidence="4 6" id="KW-0547">Nucleotide-binding</keyword>
<evidence type="ECO:0000256" key="5">
    <source>
        <dbReference type="ARBA" id="ARBA00023134"/>
    </source>
</evidence>
<keyword evidence="3 6" id="KW-0493">Microtubule</keyword>
<evidence type="ECO:0000313" key="10">
    <source>
        <dbReference type="Proteomes" id="UP001165289"/>
    </source>
</evidence>
<evidence type="ECO:0000256" key="6">
    <source>
        <dbReference type="RuleBase" id="RU000352"/>
    </source>
</evidence>
<dbReference type="Gene3D" id="3.30.1330.20">
    <property type="entry name" value="Tubulin/FtsZ, C-terminal domain"/>
    <property type="match status" value="1"/>
</dbReference>
<dbReference type="InterPro" id="IPR023123">
    <property type="entry name" value="Tubulin_C"/>
</dbReference>
<name>A0AAV7K0C5_9METZ</name>
<comment type="similarity">
    <text evidence="2 6">Belongs to the tubulin family.</text>
</comment>
<dbReference type="Proteomes" id="UP001165289">
    <property type="component" value="Unassembled WGS sequence"/>
</dbReference>
<dbReference type="PROSITE" id="PS00227">
    <property type="entry name" value="TUBULIN"/>
    <property type="match status" value="1"/>
</dbReference>
<dbReference type="PRINTS" id="PR01163">
    <property type="entry name" value="BETATUBULIN"/>
</dbReference>
<evidence type="ECO:0000256" key="3">
    <source>
        <dbReference type="ARBA" id="ARBA00022701"/>
    </source>
</evidence>
<accession>A0AAV7K0C5</accession>
<comment type="subunit">
    <text evidence="6">Dimer of alpha and beta chains. A typical microtubule is a hollow water-filled tube with an outer diameter of 25 nm and an inner diameter of 15 nM. Alpha-beta heterodimers associate head-to-tail to form protofilaments running lengthwise along the microtubule wall with the beta-tubulin subunit facing the microtubule plus end conferring a structural polarity. Microtubules usually have 13 protofilaments but different protofilament numbers can be found in some organisms and specialized cells.</text>
</comment>
<evidence type="ECO:0000313" key="9">
    <source>
        <dbReference type="EMBL" id="KAI6654034.1"/>
    </source>
</evidence>
<dbReference type="GO" id="GO:0007017">
    <property type="term" value="P:microtubule-based process"/>
    <property type="evidence" value="ECO:0007669"/>
    <property type="project" value="InterPro"/>
</dbReference>
<dbReference type="GO" id="GO:0005200">
    <property type="term" value="F:structural constituent of cytoskeleton"/>
    <property type="evidence" value="ECO:0007669"/>
    <property type="project" value="InterPro"/>
</dbReference>
<evidence type="ECO:0000259" key="7">
    <source>
        <dbReference type="SMART" id="SM00864"/>
    </source>
</evidence>
<dbReference type="SUPFAM" id="SSF55307">
    <property type="entry name" value="Tubulin C-terminal domain-like"/>
    <property type="match status" value="1"/>
</dbReference>
<dbReference type="Gene3D" id="1.10.287.600">
    <property type="entry name" value="Helix hairpin bin"/>
    <property type="match status" value="1"/>
</dbReference>
<evidence type="ECO:0000256" key="1">
    <source>
        <dbReference type="ARBA" id="ARBA00001946"/>
    </source>
</evidence>
<evidence type="ECO:0000259" key="8">
    <source>
        <dbReference type="SMART" id="SM00865"/>
    </source>
</evidence>
<feature type="domain" description="Tubulin/FtsZ GTPase" evidence="7">
    <location>
        <begin position="52"/>
        <end position="243"/>
    </location>
</feature>
<dbReference type="GO" id="GO:0005525">
    <property type="term" value="F:GTP binding"/>
    <property type="evidence" value="ECO:0007669"/>
    <property type="project" value="UniProtKB-UniRule"/>
</dbReference>
<dbReference type="InterPro" id="IPR000217">
    <property type="entry name" value="Tubulin"/>
</dbReference>
<comment type="cofactor">
    <cofactor evidence="1">
        <name>Mg(2+)</name>
        <dbReference type="ChEBI" id="CHEBI:18420"/>
    </cofactor>
</comment>
<dbReference type="SMART" id="SM00864">
    <property type="entry name" value="Tubulin"/>
    <property type="match status" value="1"/>
</dbReference>
<dbReference type="InterPro" id="IPR018316">
    <property type="entry name" value="Tubulin/FtsZ_2-layer-sand-dom"/>
</dbReference>
<dbReference type="EMBL" id="JAKMXF010000233">
    <property type="protein sequence ID" value="KAI6654034.1"/>
    <property type="molecule type" value="Genomic_DNA"/>
</dbReference>
<dbReference type="AlphaFoldDB" id="A0AAV7K0C5"/>
<dbReference type="PRINTS" id="PR01161">
    <property type="entry name" value="TUBULIN"/>
</dbReference>
<protein>
    <recommendedName>
        <fullName evidence="6">Tubulin beta chain</fullName>
    </recommendedName>
</protein>
<dbReference type="CDD" id="cd02187">
    <property type="entry name" value="beta_tubulin"/>
    <property type="match status" value="1"/>
</dbReference>
<feature type="domain" description="Tubulin/FtsZ 2-layer sandwich" evidence="8">
    <location>
        <begin position="245"/>
        <end position="380"/>
    </location>
</feature>
<evidence type="ECO:0000256" key="2">
    <source>
        <dbReference type="ARBA" id="ARBA00009636"/>
    </source>
</evidence>
<dbReference type="InterPro" id="IPR036525">
    <property type="entry name" value="Tubulin/FtsZ_GTPase_sf"/>
</dbReference>
<dbReference type="GO" id="GO:0005874">
    <property type="term" value="C:microtubule"/>
    <property type="evidence" value="ECO:0007669"/>
    <property type="project" value="UniProtKB-KW"/>
</dbReference>
<keyword evidence="10" id="KW-1185">Reference proteome</keyword>
<dbReference type="Pfam" id="PF00091">
    <property type="entry name" value="Tubulin"/>
    <property type="match status" value="1"/>
</dbReference>
<keyword evidence="5 6" id="KW-0342">GTP-binding</keyword>
<comment type="function">
    <text evidence="6">Tubulin is the major constituent of microtubules, a cylinder consisting of laterally associated linear protofilaments composed of alpha- and beta-tubulin heterodimers. Microtubules grow by the addition of GTP-tubulin dimers to the microtubule end, where a stabilizing cap forms. Below the cap, tubulin dimers are in GDP-bound state, owing to GTPase activity of alpha-tubulin.</text>
</comment>
<sequence>MREMVQIQVGHHGNQIGYKFWEFIGSEHNIDINGIPLPNDDPFDSKVRQERANIYYNETKAGVYIPRTVLVDLDPKFLIAGPLSNLIPKCNIIYGYGGCNNNWAKGHYTDGAEMIDTILEGIRREVECCDALQGFQIPHSLGGGTGAGLGTLIISKLREEYPDRSIISFSVTPYSNAGDSVVAPYNAILALHQLMENTDQTLLIDNEALLKHSYGLEKGNFNNMNSLVASMMSGLTSCFRFSSPLNLNLQKIGVKMIPFPRLHFFISAVAPNAYESKVSHKQTSVADLTQQMFVPNYSLTSCDPCKGKHLATTTLYQGLISIKEIEDQLRIIQPTVKFARGCSENITTALCSIPQKDQAISSTYVINSTAIKCSILRLCEDFKKLYESSAFLHSYIGEGMDNMEFLEALSNCEDLVTEYKQYERYL</sequence>
<dbReference type="GO" id="GO:0003924">
    <property type="term" value="F:GTPase activity"/>
    <property type="evidence" value="ECO:0007669"/>
    <property type="project" value="InterPro"/>
</dbReference>
<proteinExistence type="inferred from homology"/>
<gene>
    <name evidence="9" type="ORF">LOD99_2881</name>
</gene>
<dbReference type="InterPro" id="IPR037103">
    <property type="entry name" value="Tubulin/FtsZ-like_C"/>
</dbReference>